<dbReference type="PANTHER" id="PTHR38041">
    <property type="entry name" value="CHORISMATE MUTASE"/>
    <property type="match status" value="1"/>
</dbReference>
<dbReference type="InterPro" id="IPR036979">
    <property type="entry name" value="CM_dom_sf"/>
</dbReference>
<gene>
    <name evidence="3" type="ORF">AUK04_00455</name>
</gene>
<dbReference type="SUPFAM" id="SSF48600">
    <property type="entry name" value="Chorismate mutase II"/>
    <property type="match status" value="1"/>
</dbReference>
<evidence type="ECO:0000313" key="4">
    <source>
        <dbReference type="Proteomes" id="UP000183758"/>
    </source>
</evidence>
<dbReference type="AlphaFoldDB" id="A0A1J5HMJ0"/>
<dbReference type="InterPro" id="IPR051331">
    <property type="entry name" value="Chorismate_mutase-related"/>
</dbReference>
<dbReference type="EMBL" id="MNZM01000010">
    <property type="protein sequence ID" value="OIP86533.1"/>
    <property type="molecule type" value="Genomic_DNA"/>
</dbReference>
<dbReference type="Pfam" id="PF01817">
    <property type="entry name" value="CM_2"/>
    <property type="match status" value="1"/>
</dbReference>
<evidence type="ECO:0000256" key="1">
    <source>
        <dbReference type="ARBA" id="ARBA00023235"/>
    </source>
</evidence>
<dbReference type="PANTHER" id="PTHR38041:SF1">
    <property type="entry name" value="CHORISMATE MUTASE"/>
    <property type="match status" value="1"/>
</dbReference>
<dbReference type="SMART" id="SM00830">
    <property type="entry name" value="CM_2"/>
    <property type="match status" value="1"/>
</dbReference>
<feature type="domain" description="Chorismate mutase" evidence="2">
    <location>
        <begin position="1"/>
        <end position="88"/>
    </location>
</feature>
<organism evidence="3 4">
    <name type="scientific">Candidatus Roizmanbacteria bacterium CG2_30_33_16</name>
    <dbReference type="NCBI Taxonomy" id="1805340"/>
    <lineage>
        <taxon>Bacteria</taxon>
        <taxon>Candidatus Roizmaniibacteriota</taxon>
    </lineage>
</organism>
<accession>A0A1J5HMJ0</accession>
<comment type="caution">
    <text evidence="3">The sequence shown here is derived from an EMBL/GenBank/DDBJ whole genome shotgun (WGS) entry which is preliminary data.</text>
</comment>
<dbReference type="GO" id="GO:0046417">
    <property type="term" value="P:chorismate metabolic process"/>
    <property type="evidence" value="ECO:0007669"/>
    <property type="project" value="InterPro"/>
</dbReference>
<dbReference type="PROSITE" id="PS51168">
    <property type="entry name" value="CHORISMATE_MUT_2"/>
    <property type="match status" value="1"/>
</dbReference>
<reference evidence="3 4" key="1">
    <citation type="journal article" date="2016" name="Environ. Microbiol.">
        <title>Genomic resolution of a cold subsurface aquifer community provides metabolic insights for novel microbes adapted to high CO concentrations.</title>
        <authorList>
            <person name="Probst A.J."/>
            <person name="Castelle C.J."/>
            <person name="Singh A."/>
            <person name="Brown C.T."/>
            <person name="Anantharaman K."/>
            <person name="Sharon I."/>
            <person name="Hug L.A."/>
            <person name="Burstein D."/>
            <person name="Emerson J.B."/>
            <person name="Thomas B.C."/>
            <person name="Banfield J.F."/>
        </authorList>
    </citation>
    <scope>NUCLEOTIDE SEQUENCE [LARGE SCALE GENOMIC DNA]</scope>
    <source>
        <strain evidence="3">CG2_30_33_16</strain>
    </source>
</reference>
<dbReference type="Proteomes" id="UP000183758">
    <property type="component" value="Unassembled WGS sequence"/>
</dbReference>
<protein>
    <recommendedName>
        <fullName evidence="2">Chorismate mutase domain-containing protein</fullName>
    </recommendedName>
</protein>
<evidence type="ECO:0000313" key="3">
    <source>
        <dbReference type="EMBL" id="OIP86533.1"/>
    </source>
</evidence>
<sequence>MNQLTSYREEIDNIDRRLIQLLAKRFQIVKKVGVLKKQLGFPPLDKKRWKQVVADRLIIGNQVSLPAKFIMAIYDLIHKLALQIEKQP</sequence>
<dbReference type="InterPro" id="IPR002701">
    <property type="entry name" value="CM_II_prokaryot"/>
</dbReference>
<dbReference type="GO" id="GO:0009697">
    <property type="term" value="P:salicylic acid biosynthetic process"/>
    <property type="evidence" value="ECO:0007669"/>
    <property type="project" value="TreeGrafter"/>
</dbReference>
<name>A0A1J5HMJ0_9BACT</name>
<dbReference type="Gene3D" id="1.20.59.10">
    <property type="entry name" value="Chorismate mutase"/>
    <property type="match status" value="1"/>
</dbReference>
<keyword evidence="1" id="KW-0413">Isomerase</keyword>
<proteinExistence type="predicted"/>
<evidence type="ECO:0000259" key="2">
    <source>
        <dbReference type="PROSITE" id="PS51168"/>
    </source>
</evidence>
<dbReference type="GO" id="GO:0004106">
    <property type="term" value="F:chorismate mutase activity"/>
    <property type="evidence" value="ECO:0007669"/>
    <property type="project" value="InterPro"/>
</dbReference>
<dbReference type="InterPro" id="IPR036263">
    <property type="entry name" value="Chorismate_II_sf"/>
</dbReference>